<feature type="binding site" evidence="2">
    <location>
        <position position="158"/>
    </location>
    <ligand>
        <name>substrate</name>
    </ligand>
</feature>
<dbReference type="Gene3D" id="3.40.190.10">
    <property type="entry name" value="Periplasmic binding protein-like II"/>
    <property type="match status" value="1"/>
</dbReference>
<evidence type="ECO:0000256" key="4">
    <source>
        <dbReference type="SAM" id="SignalP"/>
    </source>
</evidence>
<organism evidence="5 6">
    <name type="scientific">Pelistega suis</name>
    <dbReference type="NCBI Taxonomy" id="1631957"/>
    <lineage>
        <taxon>Bacteria</taxon>
        <taxon>Pseudomonadati</taxon>
        <taxon>Pseudomonadota</taxon>
        <taxon>Betaproteobacteria</taxon>
        <taxon>Burkholderiales</taxon>
        <taxon>Alcaligenaceae</taxon>
        <taxon>Pelistega</taxon>
    </lineage>
</organism>
<dbReference type="InterPro" id="IPR006311">
    <property type="entry name" value="TAT_signal"/>
</dbReference>
<feature type="binding site" evidence="3">
    <location>
        <position position="242"/>
    </location>
    <ligand>
        <name>substrate</name>
    </ligand>
</feature>
<dbReference type="GO" id="GO:0055085">
    <property type="term" value="P:transmembrane transport"/>
    <property type="evidence" value="ECO:0007669"/>
    <property type="project" value="InterPro"/>
</dbReference>
<dbReference type="PANTHER" id="PTHR33376">
    <property type="match status" value="1"/>
</dbReference>
<name>A0A849P730_9BURK</name>
<comment type="caution">
    <text evidence="5">The sequence shown here is derived from an EMBL/GenBank/DDBJ whole genome shotgun (WGS) entry which is preliminary data.</text>
</comment>
<dbReference type="PANTHER" id="PTHR33376:SF5">
    <property type="entry name" value="EXTRACYTOPLASMIC SOLUTE RECEPTOR PROTEIN"/>
    <property type="match status" value="1"/>
</dbReference>
<evidence type="ECO:0000256" key="3">
    <source>
        <dbReference type="PIRSR" id="PIRSR039026-2"/>
    </source>
</evidence>
<reference evidence="5 6" key="1">
    <citation type="submission" date="2020-05" db="EMBL/GenBank/DDBJ databases">
        <authorList>
            <person name="Niu N."/>
        </authorList>
    </citation>
    <scope>NUCLEOTIDE SEQUENCE [LARGE SCALE GENOMIC DNA]</scope>
    <source>
        <strain evidence="5 6">3340-03</strain>
    </source>
</reference>
<dbReference type="GO" id="GO:0046872">
    <property type="term" value="F:metal ion binding"/>
    <property type="evidence" value="ECO:0007669"/>
    <property type="project" value="UniProtKB-KW"/>
</dbReference>
<dbReference type="PROSITE" id="PS51318">
    <property type="entry name" value="TAT"/>
    <property type="match status" value="1"/>
</dbReference>
<keyword evidence="1 4" id="KW-0732">Signal</keyword>
<protein>
    <submittedName>
        <fullName evidence="5">TRAP transporter substrate-binding protein DctP</fullName>
    </submittedName>
</protein>
<keyword evidence="6" id="KW-1185">Reference proteome</keyword>
<feature type="signal peptide" evidence="4">
    <location>
        <begin position="1"/>
        <end position="28"/>
    </location>
</feature>
<dbReference type="GO" id="GO:0031317">
    <property type="term" value="C:tripartite ATP-independent periplasmic transporter complex"/>
    <property type="evidence" value="ECO:0007669"/>
    <property type="project" value="InterPro"/>
</dbReference>
<dbReference type="Pfam" id="PF03480">
    <property type="entry name" value="DctP"/>
    <property type="match status" value="1"/>
</dbReference>
<proteinExistence type="predicted"/>
<dbReference type="InterPro" id="IPR026289">
    <property type="entry name" value="SBP_TakP-like"/>
</dbReference>
<sequence length="368" mass="40949">MQRRSFLKKASLGIAATGGATLAAPVFAQDAPTLNWRLASSFPTSADAIFNGGVHFAKYLSEATGGKFNVRVHHAGEIVPALQVFDAVQNGTVECGHTAAYYYYGKSPVFSFDATVPFGMNTRQLVAWMHAGNGLKLMREVYDKYNIVNFPCGYTGAQMAGWFRKEINTVEDLQGLKFRCSAFAGAVLSRLGVIPQQVAGGDIYPSLEKGTIDAAEWIGPYDDEKMGFHKVAPNYYYPGWYEGGLQVSLYINKDKYNELPESYKAAILQASNMASTTMISTYDQKNPQALRRLMSEGAKLKRFSKEVLDACYAETQKLYAELSEKDPVFKKVYDDYAAFLEEVTPWFGVTEFNFDSFMINAIRQKRNG</sequence>
<feature type="chain" id="PRO_5032942698" evidence="4">
    <location>
        <begin position="29"/>
        <end position="368"/>
    </location>
</feature>
<dbReference type="Gene3D" id="3.40.190.170">
    <property type="entry name" value="Bacterial extracellular solute-binding protein, family 7"/>
    <property type="match status" value="1"/>
</dbReference>
<feature type="binding site" evidence="3">
    <location>
        <position position="216"/>
    </location>
    <ligand>
        <name>substrate</name>
    </ligand>
</feature>
<evidence type="ECO:0000313" key="6">
    <source>
        <dbReference type="Proteomes" id="UP000537862"/>
    </source>
</evidence>
<dbReference type="NCBIfam" id="NF037995">
    <property type="entry name" value="TRAP_S1"/>
    <property type="match status" value="1"/>
</dbReference>
<dbReference type="RefSeq" id="WP_171680034.1">
    <property type="nucleotide sequence ID" value="NZ_JABGBN010000002.1"/>
</dbReference>
<feature type="binding site" evidence="3">
    <location>
        <position position="217"/>
    </location>
    <ligand>
        <name>Na(+)</name>
        <dbReference type="ChEBI" id="CHEBI:29101"/>
    </ligand>
</feature>
<dbReference type="PIRSF" id="PIRSF039026">
    <property type="entry name" value="SiaP"/>
    <property type="match status" value="1"/>
</dbReference>
<accession>A0A849P730</accession>
<dbReference type="InterPro" id="IPR018389">
    <property type="entry name" value="DctP_fam"/>
</dbReference>
<keyword evidence="3" id="KW-0479">Metal-binding</keyword>
<evidence type="ECO:0000313" key="5">
    <source>
        <dbReference type="EMBL" id="NOL51348.1"/>
    </source>
</evidence>
<dbReference type="EMBL" id="JABGBN010000002">
    <property type="protein sequence ID" value="NOL51348.1"/>
    <property type="molecule type" value="Genomic_DNA"/>
</dbReference>
<dbReference type="Proteomes" id="UP000537862">
    <property type="component" value="Unassembled WGS sequence"/>
</dbReference>
<feature type="binding site" evidence="2">
    <location>
        <position position="179"/>
    </location>
    <ligand>
        <name>substrate</name>
    </ligand>
</feature>
<evidence type="ECO:0000256" key="2">
    <source>
        <dbReference type="PIRSR" id="PIRSR039026-1"/>
    </source>
</evidence>
<evidence type="ECO:0000256" key="1">
    <source>
        <dbReference type="ARBA" id="ARBA00022729"/>
    </source>
</evidence>
<dbReference type="InterPro" id="IPR038404">
    <property type="entry name" value="TRAP_DctP_sf"/>
</dbReference>
<dbReference type="AlphaFoldDB" id="A0A849P730"/>
<gene>
    <name evidence="5" type="primary">dctP</name>
    <name evidence="5" type="ORF">HKX39_04050</name>
</gene>